<dbReference type="PANTHER" id="PTHR43585">
    <property type="entry name" value="FUMIPYRROLE BIOSYNTHESIS PROTEIN C"/>
    <property type="match status" value="1"/>
</dbReference>
<keyword evidence="1" id="KW-0436">Ligase</keyword>
<dbReference type="InterPro" id="IPR011761">
    <property type="entry name" value="ATP-grasp"/>
</dbReference>
<keyword evidence="7" id="KW-1185">Reference proteome</keyword>
<dbReference type="Proteomes" id="UP000422108">
    <property type="component" value="Chromosome"/>
</dbReference>
<evidence type="ECO:0000313" key="7">
    <source>
        <dbReference type="Proteomes" id="UP000422108"/>
    </source>
</evidence>
<proteinExistence type="predicted"/>
<evidence type="ECO:0000313" key="6">
    <source>
        <dbReference type="EMBL" id="BBO91351.1"/>
    </source>
</evidence>
<dbReference type="GO" id="GO:0016874">
    <property type="term" value="F:ligase activity"/>
    <property type="evidence" value="ECO:0007669"/>
    <property type="project" value="UniProtKB-KW"/>
</dbReference>
<evidence type="ECO:0000256" key="4">
    <source>
        <dbReference type="PROSITE-ProRule" id="PRU00409"/>
    </source>
</evidence>
<dbReference type="InterPro" id="IPR052032">
    <property type="entry name" value="ATP-dep_AA_Ligase"/>
</dbReference>
<name>A0A5K8AFJ1_9BACT</name>
<evidence type="ECO:0000256" key="3">
    <source>
        <dbReference type="ARBA" id="ARBA00022840"/>
    </source>
</evidence>
<dbReference type="AlphaFoldDB" id="A0A5K8AFJ1"/>
<dbReference type="PANTHER" id="PTHR43585:SF2">
    <property type="entry name" value="ATP-GRASP ENZYME FSQD"/>
    <property type="match status" value="1"/>
</dbReference>
<dbReference type="SUPFAM" id="SSF56059">
    <property type="entry name" value="Glutathione synthetase ATP-binding domain-like"/>
    <property type="match status" value="1"/>
</dbReference>
<reference evidence="6 7" key="1">
    <citation type="submission" date="2019-11" db="EMBL/GenBank/DDBJ databases">
        <title>Comparative genomics of hydrocarbon-degrading Desulfosarcina strains.</title>
        <authorList>
            <person name="Watanabe M."/>
            <person name="Kojima H."/>
            <person name="Fukui M."/>
        </authorList>
    </citation>
    <scope>NUCLEOTIDE SEQUENCE [LARGE SCALE GENOMIC DNA]</scope>
    <source>
        <strain evidence="7">oXyS1</strain>
    </source>
</reference>
<evidence type="ECO:0000256" key="1">
    <source>
        <dbReference type="ARBA" id="ARBA00022598"/>
    </source>
</evidence>
<dbReference type="Pfam" id="PF13535">
    <property type="entry name" value="ATP-grasp_4"/>
    <property type="match status" value="1"/>
</dbReference>
<dbReference type="GO" id="GO:0005524">
    <property type="term" value="F:ATP binding"/>
    <property type="evidence" value="ECO:0007669"/>
    <property type="project" value="UniProtKB-UniRule"/>
</dbReference>
<organism evidence="6 7">
    <name type="scientific">Desulfosarcina ovata subsp. ovata</name>
    <dbReference type="NCBI Taxonomy" id="2752305"/>
    <lineage>
        <taxon>Bacteria</taxon>
        <taxon>Pseudomonadati</taxon>
        <taxon>Thermodesulfobacteriota</taxon>
        <taxon>Desulfobacteria</taxon>
        <taxon>Desulfobacterales</taxon>
        <taxon>Desulfosarcinaceae</taxon>
        <taxon>Desulfosarcina</taxon>
    </lineage>
</organism>
<protein>
    <submittedName>
        <fullName evidence="6">ATP-grasp domain-containing protein</fullName>
    </submittedName>
</protein>
<dbReference type="PROSITE" id="PS50975">
    <property type="entry name" value="ATP_GRASP"/>
    <property type="match status" value="1"/>
</dbReference>
<sequence length="396" mass="45992">MEKMIFIDKPFVSDFLKTTIEENGFPVVKTKMAEKLGFTKGPNIINEKAAIQKAKSSKNIPIYTTSENAIGWIAEHLSDTNLPRKIDLFKDKVKFRALTKTMYPDFYFREIKPNELGNLSMENIPMPFIIKPTVGFFSMGVYKVTDPNKWKQIKEVITSEIISTKNLYPKEVLNTTAFIIEQYIEGEEFAVDAYFNASGEPVILNIHKHIFSSNDDVSDRIYISSKEIIESNIDQFSAFLKKIGKLSEVKNFPVHVEIRRDRAGSVWPIEINPMRFGGWCTTADMTYFAYQFNPYVLYFSQKRPDWKEILKNKEGKLYSIIVLDNSTGIEGNQITAFDYDLLLSKFEKPLEIRKIDYREYPVFGFLFTETKEENFFELERILKSDLKEFVTFNAFG</sequence>
<keyword evidence="3 4" id="KW-0067">ATP-binding</keyword>
<dbReference type="Gene3D" id="3.30.470.20">
    <property type="entry name" value="ATP-grasp fold, B domain"/>
    <property type="match status" value="1"/>
</dbReference>
<accession>A0A5K8AFJ1</accession>
<feature type="domain" description="ATP-grasp" evidence="5">
    <location>
        <begin position="95"/>
        <end position="301"/>
    </location>
</feature>
<gene>
    <name evidence="6" type="ORF">DSCOOX_45310</name>
</gene>
<evidence type="ECO:0000259" key="5">
    <source>
        <dbReference type="PROSITE" id="PS50975"/>
    </source>
</evidence>
<keyword evidence="2 4" id="KW-0547">Nucleotide-binding</keyword>
<evidence type="ECO:0000256" key="2">
    <source>
        <dbReference type="ARBA" id="ARBA00022741"/>
    </source>
</evidence>
<dbReference type="EMBL" id="AP021879">
    <property type="protein sequence ID" value="BBO91351.1"/>
    <property type="molecule type" value="Genomic_DNA"/>
</dbReference>
<dbReference type="GO" id="GO:0046872">
    <property type="term" value="F:metal ion binding"/>
    <property type="evidence" value="ECO:0007669"/>
    <property type="project" value="InterPro"/>
</dbReference>